<gene>
    <name evidence="1" type="ORF">HMPREF9103_01364</name>
</gene>
<dbReference type="Proteomes" id="UP000004625">
    <property type="component" value="Unassembled WGS sequence"/>
</dbReference>
<proteinExistence type="predicted"/>
<dbReference type="EMBL" id="AGEY01000062">
    <property type="protein sequence ID" value="EHL98808.1"/>
    <property type="molecule type" value="Genomic_DNA"/>
</dbReference>
<accession>G9ZNR0</accession>
<evidence type="ECO:0000313" key="1">
    <source>
        <dbReference type="EMBL" id="EHL98808.1"/>
    </source>
</evidence>
<dbReference type="HOGENOM" id="CLU_080130_0_0_9"/>
<organism evidence="1 2">
    <name type="scientific">Lentilactobacillus parafarraginis F0439</name>
    <dbReference type="NCBI Taxonomy" id="797515"/>
    <lineage>
        <taxon>Bacteria</taxon>
        <taxon>Bacillati</taxon>
        <taxon>Bacillota</taxon>
        <taxon>Bacilli</taxon>
        <taxon>Lactobacillales</taxon>
        <taxon>Lactobacillaceae</taxon>
        <taxon>Lentilactobacillus</taxon>
    </lineage>
</organism>
<comment type="caution">
    <text evidence="1">The sequence shown here is derived from an EMBL/GenBank/DDBJ whole genome shotgun (WGS) entry which is preliminary data.</text>
</comment>
<protein>
    <recommendedName>
        <fullName evidence="3">Phytase-like domain-containing protein</fullName>
    </recommendedName>
</protein>
<dbReference type="STRING" id="797515.HMPREF9103_01364"/>
<dbReference type="PATRIC" id="fig|797515.3.peg.1263"/>
<name>G9ZNR0_9LACO</name>
<dbReference type="AlphaFoldDB" id="G9ZNR0"/>
<keyword evidence="2" id="KW-1185">Reference proteome</keyword>
<evidence type="ECO:0000313" key="2">
    <source>
        <dbReference type="Proteomes" id="UP000004625"/>
    </source>
</evidence>
<reference evidence="1 2" key="1">
    <citation type="submission" date="2011-09" db="EMBL/GenBank/DDBJ databases">
        <authorList>
            <person name="Weinstock G."/>
            <person name="Sodergren E."/>
            <person name="Clifton S."/>
            <person name="Fulton L."/>
            <person name="Fulton B."/>
            <person name="Courtney L."/>
            <person name="Fronick C."/>
            <person name="Harrison M."/>
            <person name="Strong C."/>
            <person name="Farmer C."/>
            <person name="Delahaunty K."/>
            <person name="Markovic C."/>
            <person name="Hall O."/>
            <person name="Minx P."/>
            <person name="Tomlinson C."/>
            <person name="Mitreva M."/>
            <person name="Hou S."/>
            <person name="Chen J."/>
            <person name="Wollam A."/>
            <person name="Pepin K.H."/>
            <person name="Johnson M."/>
            <person name="Bhonagiri V."/>
            <person name="Zhang X."/>
            <person name="Suruliraj S."/>
            <person name="Warren W."/>
            <person name="Chinwalla A."/>
            <person name="Mardis E.R."/>
            <person name="Wilson R.K."/>
        </authorList>
    </citation>
    <scope>NUCLEOTIDE SEQUENCE [LARGE SCALE GENOMIC DNA]</scope>
    <source>
        <strain evidence="1 2">F0439</strain>
    </source>
</reference>
<dbReference type="eggNOG" id="COG4926">
    <property type="taxonomic scope" value="Bacteria"/>
</dbReference>
<evidence type="ECO:0008006" key="3">
    <source>
        <dbReference type="Google" id="ProtNLM"/>
    </source>
</evidence>
<dbReference type="RefSeq" id="WP_008212420.1">
    <property type="nucleotide sequence ID" value="NZ_JH414959.1"/>
</dbReference>
<sequence length="234" mass="25826">MKGGDHGGAFGYHESNHVIYSLVEDPVTRQKYVGAVTYHPDQVVNINDFLWLAKVSRYVRFATDPLADGFVASDGLGNVYFVQLSDLKQTAALPAPAFNLNAFGLKINANGNSNAGQFNTLQSNGVAGPYAFFTLGNADNADPRLIVAIDLRDKQLVFRHEIVPQRDVQLKCSLGNGGRLEPEGIYYDRRTSRLVVGINRTEGWALGRLGFWQTHSELYATPLFNSLLPDIPLR</sequence>